<sequence length="289" mass="31462">MTFVIAEILSDAAGRLTMLADTKLTNEVDEVATRHIYTQPCLKIVIIDDDITVAVAGNNPETALRFVTSLRGQAISQIIESLRRYSIDHASRDVSKSFLIAKRAPNPKLWRIVGGAVDDSSSLPRLWIGDRAAFSAFQSQHQSALLDKPAEFRLVAAMQAITAFDDIPTVGGYVTRVTGDGMHPFRFYGDQTGMAPWLTEGTIAEQNGRTALTFSVPPGADSTRHSRIAVPGHGRTPGALAFVIPEIGTAWMWTHETPWLPPIKLSGLRAMADLVRVASNDYGQVLPPD</sequence>
<protein>
    <submittedName>
        <fullName evidence="1">Uncharacterized protein</fullName>
    </submittedName>
</protein>
<accession>A0ABT8H975</accession>
<dbReference type="EMBL" id="JAUHTC010000020">
    <property type="protein sequence ID" value="MDN4517115.1"/>
    <property type="molecule type" value="Genomic_DNA"/>
</dbReference>
<dbReference type="RefSeq" id="WP_301161251.1">
    <property type="nucleotide sequence ID" value="NZ_JAUHTC010000020.1"/>
</dbReference>
<gene>
    <name evidence="1" type="ORF">QYF68_04660</name>
</gene>
<comment type="caution">
    <text evidence="1">The sequence shown here is derived from an EMBL/GenBank/DDBJ whole genome shotgun (WGS) entry which is preliminary data.</text>
</comment>
<keyword evidence="2" id="KW-1185">Reference proteome</keyword>
<evidence type="ECO:0000313" key="1">
    <source>
        <dbReference type="EMBL" id="MDN4517115.1"/>
    </source>
</evidence>
<organism evidence="1 2">
    <name type="scientific">Mycolicibacterium austroafricanum</name>
    <name type="common">Mycobacterium austroafricanum</name>
    <dbReference type="NCBI Taxonomy" id="39687"/>
    <lineage>
        <taxon>Bacteria</taxon>
        <taxon>Bacillati</taxon>
        <taxon>Actinomycetota</taxon>
        <taxon>Actinomycetes</taxon>
        <taxon>Mycobacteriales</taxon>
        <taxon>Mycobacteriaceae</taxon>
        <taxon>Mycolicibacterium</taxon>
    </lineage>
</organism>
<name>A0ABT8H975_MYCAO</name>
<reference evidence="1" key="1">
    <citation type="submission" date="2023-07" db="EMBL/GenBank/DDBJ databases">
        <title>Degradation of tert-butanol by M. austroafricanum TBA100.</title>
        <authorList>
            <person name="Helbich S."/>
            <person name="Vainshtein Y."/>
        </authorList>
    </citation>
    <scope>NUCLEOTIDE SEQUENCE</scope>
    <source>
        <strain evidence="1">TBA100</strain>
    </source>
</reference>
<dbReference type="Proteomes" id="UP001172687">
    <property type="component" value="Unassembled WGS sequence"/>
</dbReference>
<evidence type="ECO:0000313" key="2">
    <source>
        <dbReference type="Proteomes" id="UP001172687"/>
    </source>
</evidence>
<proteinExistence type="predicted"/>